<evidence type="ECO:0000313" key="2">
    <source>
        <dbReference type="EMBL" id="ASP38547.1"/>
    </source>
</evidence>
<evidence type="ECO:0000259" key="1">
    <source>
        <dbReference type="PROSITE" id="PS51549"/>
    </source>
</evidence>
<evidence type="ECO:0000313" key="3">
    <source>
        <dbReference type="Proteomes" id="UP000202440"/>
    </source>
</evidence>
<dbReference type="EMBL" id="CP022530">
    <property type="protein sequence ID" value="ASP38547.1"/>
    <property type="molecule type" value="Genomic_DNA"/>
</dbReference>
<feature type="domain" description="DM13" evidence="1">
    <location>
        <begin position="51"/>
        <end position="155"/>
    </location>
</feature>
<dbReference type="RefSeq" id="WP_094059737.1">
    <property type="nucleotide sequence ID" value="NZ_CP022530.1"/>
</dbReference>
<dbReference type="Pfam" id="PF10517">
    <property type="entry name" value="DM13"/>
    <property type="match status" value="1"/>
</dbReference>
<protein>
    <recommendedName>
        <fullName evidence="1">DM13 domain-containing protein</fullName>
    </recommendedName>
</protein>
<name>A0A222FHK4_9GAMM</name>
<sequence length="155" mass="17872">MKKLITLLLSHGLVAVFAFAAGIYTLPILIAEAPPSAALWQQREQQVVYRTAFDHQRQDSDWLHRGQGEVLVGRDFVSFQGSLSPGPDYRLYFSPEFVETEADFLRLKERMLNVGDVRSFDGFDVRFNAIDLERYNSVIVWCESMNEFITSARYR</sequence>
<proteinExistence type="predicted"/>
<reference evidence="2 3" key="1">
    <citation type="submission" date="2017-07" db="EMBL/GenBank/DDBJ databases">
        <title>Annotated genome sequence of Bacterioplanes sanyensis isolated from Red Sea.</title>
        <authorList>
            <person name="Rehman Z.U."/>
        </authorList>
    </citation>
    <scope>NUCLEOTIDE SEQUENCE [LARGE SCALE GENOMIC DNA]</scope>
    <source>
        <strain evidence="2 3">NV9</strain>
    </source>
</reference>
<dbReference type="KEGG" id="bsan:CHH28_07600"/>
<gene>
    <name evidence="2" type="ORF">CHH28_07600</name>
</gene>
<dbReference type="AlphaFoldDB" id="A0A222FHK4"/>
<organism evidence="2 3">
    <name type="scientific">Bacterioplanes sanyensis</name>
    <dbReference type="NCBI Taxonomy" id="1249553"/>
    <lineage>
        <taxon>Bacteria</taxon>
        <taxon>Pseudomonadati</taxon>
        <taxon>Pseudomonadota</taxon>
        <taxon>Gammaproteobacteria</taxon>
        <taxon>Oceanospirillales</taxon>
        <taxon>Oceanospirillaceae</taxon>
        <taxon>Bacterioplanes</taxon>
    </lineage>
</organism>
<keyword evidence="3" id="KW-1185">Reference proteome</keyword>
<dbReference type="PROSITE" id="PS51549">
    <property type="entry name" value="DM13"/>
    <property type="match status" value="1"/>
</dbReference>
<dbReference type="Proteomes" id="UP000202440">
    <property type="component" value="Chromosome"/>
</dbReference>
<dbReference type="OrthoDB" id="6106486at2"/>
<dbReference type="InterPro" id="IPR019545">
    <property type="entry name" value="DM13_domain"/>
</dbReference>
<accession>A0A222FHK4</accession>